<sequence>MNNELKKTINPLTILAVLQKNIAPEFLQEHLSESAAQTSGPREVILSEYLMGE</sequence>
<reference evidence="1" key="1">
    <citation type="journal article" date="2014" name="Front. Microbiol.">
        <title>High frequency of phylogenetically diverse reductive dehalogenase-homologous genes in deep subseafloor sedimentary metagenomes.</title>
        <authorList>
            <person name="Kawai M."/>
            <person name="Futagami T."/>
            <person name="Toyoda A."/>
            <person name="Takaki Y."/>
            <person name="Nishi S."/>
            <person name="Hori S."/>
            <person name="Arai W."/>
            <person name="Tsubouchi T."/>
            <person name="Morono Y."/>
            <person name="Uchiyama I."/>
            <person name="Ito T."/>
            <person name="Fujiyama A."/>
            <person name="Inagaki F."/>
            <person name="Takami H."/>
        </authorList>
    </citation>
    <scope>NUCLEOTIDE SEQUENCE</scope>
    <source>
        <strain evidence="1">Expedition CK06-06</strain>
    </source>
</reference>
<dbReference type="EMBL" id="BARW01008194">
    <property type="protein sequence ID" value="GAI81562.1"/>
    <property type="molecule type" value="Genomic_DNA"/>
</dbReference>
<dbReference type="AlphaFoldDB" id="X1RLD5"/>
<name>X1RLD5_9ZZZZ</name>
<comment type="caution">
    <text evidence="1">The sequence shown here is derived from an EMBL/GenBank/DDBJ whole genome shotgun (WGS) entry which is preliminary data.</text>
</comment>
<gene>
    <name evidence="1" type="ORF">S12H4_16872</name>
</gene>
<proteinExistence type="predicted"/>
<accession>X1RLD5</accession>
<organism evidence="1">
    <name type="scientific">marine sediment metagenome</name>
    <dbReference type="NCBI Taxonomy" id="412755"/>
    <lineage>
        <taxon>unclassified sequences</taxon>
        <taxon>metagenomes</taxon>
        <taxon>ecological metagenomes</taxon>
    </lineage>
</organism>
<protein>
    <submittedName>
        <fullName evidence="1">Uncharacterized protein</fullName>
    </submittedName>
</protein>
<evidence type="ECO:0000313" key="1">
    <source>
        <dbReference type="EMBL" id="GAI81562.1"/>
    </source>
</evidence>